<evidence type="ECO:0000313" key="2">
    <source>
        <dbReference type="Proteomes" id="UP001374535"/>
    </source>
</evidence>
<protein>
    <submittedName>
        <fullName evidence="1">Uncharacterized protein</fullName>
    </submittedName>
</protein>
<keyword evidence="2" id="KW-1185">Reference proteome</keyword>
<gene>
    <name evidence="1" type="ORF">V8G54_013547</name>
</gene>
<name>A0AAQ3NVV9_VIGMU</name>
<evidence type="ECO:0000313" key="1">
    <source>
        <dbReference type="EMBL" id="WVZ15981.1"/>
    </source>
</evidence>
<sequence>SRRNNSRRRRKNKEARDVTSIPNQYFISSSDQEGEDMTANHNGEGERQARRTLAVSLTVILSLHFNNIAQPRVNATNMEIQCALIHLVQNNQFNSLSHENPYTHLSTFLEICNTMKIHQVYKVDESSIQASFLRLIFQKINSIVNKRSAFLLDMMGIDTRNLKQSDPVYANVDDILKNPIIRSPMLVNGS</sequence>
<dbReference type="Proteomes" id="UP001374535">
    <property type="component" value="Chromosome 4"/>
</dbReference>
<reference evidence="1 2" key="1">
    <citation type="journal article" date="2023" name="Life. Sci Alliance">
        <title>Evolutionary insights into 3D genome organization and epigenetic landscape of Vigna mungo.</title>
        <authorList>
            <person name="Junaid A."/>
            <person name="Singh B."/>
            <person name="Bhatia S."/>
        </authorList>
    </citation>
    <scope>NUCLEOTIDE SEQUENCE [LARGE SCALE GENOMIC DNA]</scope>
    <source>
        <strain evidence="1">Urdbean</strain>
    </source>
</reference>
<dbReference type="AlphaFoldDB" id="A0AAQ3NVV9"/>
<accession>A0AAQ3NVV9</accession>
<feature type="non-terminal residue" evidence="1">
    <location>
        <position position="1"/>
    </location>
</feature>
<organism evidence="1 2">
    <name type="scientific">Vigna mungo</name>
    <name type="common">Black gram</name>
    <name type="synonym">Phaseolus mungo</name>
    <dbReference type="NCBI Taxonomy" id="3915"/>
    <lineage>
        <taxon>Eukaryota</taxon>
        <taxon>Viridiplantae</taxon>
        <taxon>Streptophyta</taxon>
        <taxon>Embryophyta</taxon>
        <taxon>Tracheophyta</taxon>
        <taxon>Spermatophyta</taxon>
        <taxon>Magnoliopsida</taxon>
        <taxon>eudicotyledons</taxon>
        <taxon>Gunneridae</taxon>
        <taxon>Pentapetalae</taxon>
        <taxon>rosids</taxon>
        <taxon>fabids</taxon>
        <taxon>Fabales</taxon>
        <taxon>Fabaceae</taxon>
        <taxon>Papilionoideae</taxon>
        <taxon>50 kb inversion clade</taxon>
        <taxon>NPAAA clade</taxon>
        <taxon>indigoferoid/millettioid clade</taxon>
        <taxon>Phaseoleae</taxon>
        <taxon>Vigna</taxon>
    </lineage>
</organism>
<dbReference type="EMBL" id="CP144697">
    <property type="protein sequence ID" value="WVZ15981.1"/>
    <property type="molecule type" value="Genomic_DNA"/>
</dbReference>
<proteinExistence type="predicted"/>